<name>A0A6G3WIV3_9ACTN</name>
<dbReference type="InterPro" id="IPR036102">
    <property type="entry name" value="OsmC/Ohrsf"/>
</dbReference>
<dbReference type="Gene3D" id="3.30.300.20">
    <property type="match status" value="1"/>
</dbReference>
<proteinExistence type="predicted"/>
<dbReference type="PANTHER" id="PTHR39624:SF2">
    <property type="entry name" value="OSMC-LIKE PROTEIN"/>
    <property type="match status" value="1"/>
</dbReference>
<dbReference type="Pfam" id="PF02566">
    <property type="entry name" value="OsmC"/>
    <property type="match status" value="1"/>
</dbReference>
<comment type="caution">
    <text evidence="1">The sequence shown here is derived from an EMBL/GenBank/DDBJ whole genome shotgun (WGS) entry which is preliminary data.</text>
</comment>
<sequence>MKMRTRCGRTINVTRFAPQGLPAPMGRVVLDASFAPHDEGELWASLTAEEARRLAGLLLFQAAAVDPEPEGPSGAVDVVPIAGDAYEIRVRGHVLTVDQPLADGGKDTAPTPVELFVAAVASCAAHYAGRYLDRHDESREGLSVHAEYSMANDRPARVAAISLTVMAPTLPPRRETALRAVVSHCTVTNTLARAPEVELEIRCATDGEAVRETEATPG</sequence>
<organism evidence="1">
    <name type="scientific">Streptomyces sp. SID7499</name>
    <dbReference type="NCBI Taxonomy" id="2706086"/>
    <lineage>
        <taxon>Bacteria</taxon>
        <taxon>Bacillati</taxon>
        <taxon>Actinomycetota</taxon>
        <taxon>Actinomycetes</taxon>
        <taxon>Kitasatosporales</taxon>
        <taxon>Streptomycetaceae</taxon>
        <taxon>Streptomyces</taxon>
    </lineage>
</organism>
<protein>
    <submittedName>
        <fullName evidence="1">OsmC family protein</fullName>
    </submittedName>
</protein>
<dbReference type="PANTHER" id="PTHR39624">
    <property type="entry name" value="PROTEIN INVOLVED IN RIMO-MEDIATED BETA-METHYLTHIOLATION OF RIBOSOMAL PROTEIN S12 YCAO"/>
    <property type="match status" value="1"/>
</dbReference>
<dbReference type="SUPFAM" id="SSF82784">
    <property type="entry name" value="OsmC-like"/>
    <property type="match status" value="1"/>
</dbReference>
<dbReference type="AlphaFoldDB" id="A0A6G3WIV3"/>
<evidence type="ECO:0000313" key="1">
    <source>
        <dbReference type="EMBL" id="NEE05445.1"/>
    </source>
</evidence>
<dbReference type="InterPro" id="IPR003718">
    <property type="entry name" value="OsmC/Ohr_fam"/>
</dbReference>
<accession>A0A6G3WIV3</accession>
<dbReference type="EMBL" id="JAAGMN010000293">
    <property type="protein sequence ID" value="NEE05445.1"/>
    <property type="molecule type" value="Genomic_DNA"/>
</dbReference>
<reference evidence="1" key="1">
    <citation type="submission" date="2020-01" db="EMBL/GenBank/DDBJ databases">
        <title>Insect and environment-associated Actinomycetes.</title>
        <authorList>
            <person name="Currrie C."/>
            <person name="Chevrette M."/>
            <person name="Carlson C."/>
            <person name="Stubbendieck R."/>
            <person name="Wendt-Pienkowski E."/>
        </authorList>
    </citation>
    <scope>NUCLEOTIDE SEQUENCE</scope>
    <source>
        <strain evidence="1">SID7499</strain>
    </source>
</reference>
<dbReference type="InterPro" id="IPR015946">
    <property type="entry name" value="KH_dom-like_a/b"/>
</dbReference>
<gene>
    <name evidence="1" type="ORF">G3M58_03245</name>
</gene>